<accession>A0A553JNE8</accession>
<dbReference type="AlphaFoldDB" id="A0A553JNE8"/>
<proteinExistence type="predicted"/>
<keyword evidence="3" id="KW-1185">Reference proteome</keyword>
<keyword evidence="1" id="KW-1133">Transmembrane helix</keyword>
<gene>
    <name evidence="2" type="ORF">FN961_12605</name>
</gene>
<dbReference type="RefSeq" id="WP_144040533.1">
    <property type="nucleotide sequence ID" value="NZ_BMPL01000014.1"/>
</dbReference>
<dbReference type="OrthoDB" id="6272870at2"/>
<sequence length="345" mass="38648">MTFKSDKAKEFTIKFDELPDEAFRFNQCVPVLASLSAERGSLVEQSELNVIDVNLVDANSTQGSNSVDGFGAGLKDGVNSNECNGFRRYRTNLIFVFMVTIGHLLLILLLQQAWQPQVLYFPKQQLPKLKAYIYYEPKIEVIADNVAVEQIPDVEQAQTPLDKIPADEPLNIDTVKEAEVTAVEVLLAEDKALLEDVVDQDLNPAVVKTLDKGTSDQIGKPSLNLSQSTQGYFQRQRAQALDELVIEESTRYTRKRSLSEMDGEMIILNLPEYDSWAATRTFDSELDPNRIVKQGSTCYRVVKTPNPINLHAENLGYPFRCDGKSLVSDLQKAIAARAEKMGIKR</sequence>
<dbReference type="Proteomes" id="UP000318126">
    <property type="component" value="Unassembled WGS sequence"/>
</dbReference>
<evidence type="ECO:0000256" key="1">
    <source>
        <dbReference type="SAM" id="Phobius"/>
    </source>
</evidence>
<evidence type="ECO:0000313" key="3">
    <source>
        <dbReference type="Proteomes" id="UP000318126"/>
    </source>
</evidence>
<keyword evidence="1" id="KW-0812">Transmembrane</keyword>
<comment type="caution">
    <text evidence="2">The sequence shown here is derived from an EMBL/GenBank/DDBJ whole genome shotgun (WGS) entry which is preliminary data.</text>
</comment>
<feature type="transmembrane region" description="Helical" evidence="1">
    <location>
        <begin position="93"/>
        <end position="114"/>
    </location>
</feature>
<reference evidence="3" key="1">
    <citation type="submission" date="2019-07" db="EMBL/GenBank/DDBJ databases">
        <title>Shewanella sp. YLB-08 draft genomic sequence.</title>
        <authorList>
            <person name="Yu L."/>
        </authorList>
    </citation>
    <scope>NUCLEOTIDE SEQUENCE [LARGE SCALE GENOMIC DNA]</scope>
    <source>
        <strain evidence="3">JCM 20706</strain>
    </source>
</reference>
<organism evidence="2 3">
    <name type="scientific">Shewanella hanedai</name>
    <name type="common">Alteromonas hanedai</name>
    <dbReference type="NCBI Taxonomy" id="25"/>
    <lineage>
        <taxon>Bacteria</taxon>
        <taxon>Pseudomonadati</taxon>
        <taxon>Pseudomonadota</taxon>
        <taxon>Gammaproteobacteria</taxon>
        <taxon>Alteromonadales</taxon>
        <taxon>Shewanellaceae</taxon>
        <taxon>Shewanella</taxon>
    </lineage>
</organism>
<keyword evidence="1" id="KW-0472">Membrane</keyword>
<evidence type="ECO:0000313" key="2">
    <source>
        <dbReference type="EMBL" id="TRY13963.1"/>
    </source>
</evidence>
<dbReference type="EMBL" id="VKGK01000014">
    <property type="protein sequence ID" value="TRY13963.1"/>
    <property type="molecule type" value="Genomic_DNA"/>
</dbReference>
<name>A0A553JNE8_SHEHA</name>
<protein>
    <submittedName>
        <fullName evidence="2">Uncharacterized protein</fullName>
    </submittedName>
</protein>